<evidence type="ECO:0000313" key="4">
    <source>
        <dbReference type="Proteomes" id="UP000017836"/>
    </source>
</evidence>
<organism evidence="3 4">
    <name type="scientific">Amborella trichopoda</name>
    <dbReference type="NCBI Taxonomy" id="13333"/>
    <lineage>
        <taxon>Eukaryota</taxon>
        <taxon>Viridiplantae</taxon>
        <taxon>Streptophyta</taxon>
        <taxon>Embryophyta</taxon>
        <taxon>Tracheophyta</taxon>
        <taxon>Spermatophyta</taxon>
        <taxon>Magnoliopsida</taxon>
        <taxon>Amborellales</taxon>
        <taxon>Amborellaceae</taxon>
        <taxon>Amborella</taxon>
    </lineage>
</organism>
<dbReference type="Proteomes" id="UP000017836">
    <property type="component" value="Unassembled WGS sequence"/>
</dbReference>
<keyword evidence="4" id="KW-1185">Reference proteome</keyword>
<evidence type="ECO:0000256" key="2">
    <source>
        <dbReference type="SAM" id="SignalP"/>
    </source>
</evidence>
<feature type="region of interest" description="Disordered" evidence="1">
    <location>
        <begin position="66"/>
        <end position="96"/>
    </location>
</feature>
<reference evidence="4" key="1">
    <citation type="journal article" date="2013" name="Science">
        <title>The Amborella genome and the evolution of flowering plants.</title>
        <authorList>
            <consortium name="Amborella Genome Project"/>
        </authorList>
    </citation>
    <scope>NUCLEOTIDE SEQUENCE [LARGE SCALE GENOMIC DNA]</scope>
</reference>
<gene>
    <name evidence="3" type="ORF">AMTR_s00008p00235300</name>
</gene>
<name>W1NJQ3_AMBTC</name>
<evidence type="ECO:0000313" key="3">
    <source>
        <dbReference type="EMBL" id="ERM95410.1"/>
    </source>
</evidence>
<dbReference type="Gramene" id="ERM95410">
    <property type="protein sequence ID" value="ERM95410"/>
    <property type="gene ID" value="AMTR_s00008p00235300"/>
</dbReference>
<dbReference type="EMBL" id="KI397486">
    <property type="protein sequence ID" value="ERM95410.1"/>
    <property type="molecule type" value="Genomic_DNA"/>
</dbReference>
<dbReference type="AlphaFoldDB" id="W1NJQ3"/>
<feature type="chain" id="PRO_5004806715" evidence="2">
    <location>
        <begin position="22"/>
        <end position="159"/>
    </location>
</feature>
<protein>
    <submittedName>
        <fullName evidence="3">Uncharacterized protein</fullName>
    </submittedName>
</protein>
<evidence type="ECO:0000256" key="1">
    <source>
        <dbReference type="SAM" id="MobiDB-lite"/>
    </source>
</evidence>
<sequence>MELYFIVAILSAITIPKASVASPSLSSGSSKDALQLLSFKGFGKDSYCSVSEKDAPIEHGKLPLSKLDSRDLSSKGVNTKSSALSGHGDRGSATPRLKSSLLRPKDLVSGLDEVLYGISSPLRPKDVVLGLDEVLYGISSQLRPKDLVSGLDEVLYGIW</sequence>
<proteinExistence type="predicted"/>
<accession>W1NJQ3</accession>
<feature type="signal peptide" evidence="2">
    <location>
        <begin position="1"/>
        <end position="21"/>
    </location>
</feature>
<keyword evidence="2" id="KW-0732">Signal</keyword>
<dbReference type="HOGENOM" id="CLU_1663126_0_0_1"/>